<sequence length="169" mass="19086">MILQRVSKWQHAQYATLPEHGNGAAKYGGRWNSEDPTLKHNRQLIYTSDSLPLAMLEVYVHAGNVIHNVPHGLVKFEVDETAIQDLDLHSLPGTWNARPETPDTQVIGDEWFDQQASPILRVPSVILPLSECRSGQSNYLINTRHPETPNVVRMLSVNRLTFDTRIGQT</sequence>
<feature type="domain" description="RES" evidence="1">
    <location>
        <begin position="18"/>
        <end position="155"/>
    </location>
</feature>
<organism evidence="2 3">
    <name type="scientific">Deinococcus malanensis</name>
    <dbReference type="NCBI Taxonomy" id="1706855"/>
    <lineage>
        <taxon>Bacteria</taxon>
        <taxon>Thermotogati</taxon>
        <taxon>Deinococcota</taxon>
        <taxon>Deinococci</taxon>
        <taxon>Deinococcales</taxon>
        <taxon>Deinococcaceae</taxon>
        <taxon>Deinococcus</taxon>
    </lineage>
</organism>
<dbReference type="Pfam" id="PF08808">
    <property type="entry name" value="RES"/>
    <property type="match status" value="1"/>
</dbReference>
<keyword evidence="3" id="KW-1185">Reference proteome</keyword>
<name>A0ABQ2F3P9_9DEIO</name>
<evidence type="ECO:0000313" key="3">
    <source>
        <dbReference type="Proteomes" id="UP000647587"/>
    </source>
</evidence>
<reference evidence="3" key="1">
    <citation type="journal article" date="2019" name="Int. J. Syst. Evol. Microbiol.">
        <title>The Global Catalogue of Microorganisms (GCM) 10K type strain sequencing project: providing services to taxonomists for standard genome sequencing and annotation.</title>
        <authorList>
            <consortium name="The Broad Institute Genomics Platform"/>
            <consortium name="The Broad Institute Genome Sequencing Center for Infectious Disease"/>
            <person name="Wu L."/>
            <person name="Ma J."/>
        </authorList>
    </citation>
    <scope>NUCLEOTIDE SEQUENCE [LARGE SCALE GENOMIC DNA]</scope>
    <source>
        <strain evidence="3">JCM 30331</strain>
    </source>
</reference>
<dbReference type="InterPro" id="IPR014914">
    <property type="entry name" value="RES_dom"/>
</dbReference>
<evidence type="ECO:0000313" key="2">
    <source>
        <dbReference type="EMBL" id="GGK39129.1"/>
    </source>
</evidence>
<dbReference type="Proteomes" id="UP000647587">
    <property type="component" value="Unassembled WGS sequence"/>
</dbReference>
<dbReference type="RefSeq" id="WP_189011301.1">
    <property type="nucleotide sequence ID" value="NZ_BMPP01000019.1"/>
</dbReference>
<accession>A0ABQ2F3P9</accession>
<dbReference type="EMBL" id="BMPP01000019">
    <property type="protein sequence ID" value="GGK39129.1"/>
    <property type="molecule type" value="Genomic_DNA"/>
</dbReference>
<dbReference type="SMART" id="SM00953">
    <property type="entry name" value="RES"/>
    <property type="match status" value="1"/>
</dbReference>
<protein>
    <recommendedName>
        <fullName evidence="1">RES domain-containing protein</fullName>
    </recommendedName>
</protein>
<comment type="caution">
    <text evidence="2">The sequence shown here is derived from an EMBL/GenBank/DDBJ whole genome shotgun (WGS) entry which is preliminary data.</text>
</comment>
<gene>
    <name evidence="2" type="ORF">GCM10008955_36200</name>
</gene>
<evidence type="ECO:0000259" key="1">
    <source>
        <dbReference type="SMART" id="SM00953"/>
    </source>
</evidence>
<proteinExistence type="predicted"/>